<protein>
    <submittedName>
        <fullName evidence="2">Uncharacterized protein</fullName>
    </submittedName>
</protein>
<gene>
    <name evidence="2" type="ORF">NZH93_21115</name>
</gene>
<dbReference type="AlphaFoldDB" id="A0A9X3AFZ1"/>
<dbReference type="RefSeq" id="WP_259624878.1">
    <property type="nucleotide sequence ID" value="NZ_JANYMP010000010.1"/>
</dbReference>
<comment type="caution">
    <text evidence="2">The sequence shown here is derived from an EMBL/GenBank/DDBJ whole genome shotgun (WGS) entry which is preliminary data.</text>
</comment>
<reference evidence="2" key="1">
    <citation type="submission" date="2022-08" db="EMBL/GenBank/DDBJ databases">
        <authorList>
            <person name="Tistechok S."/>
            <person name="Samborskyy M."/>
            <person name="Roman I."/>
        </authorList>
    </citation>
    <scope>NUCLEOTIDE SEQUENCE</scope>
    <source>
        <strain evidence="2">DSM 103496</strain>
    </source>
</reference>
<name>A0A9X3AFZ1_9PSEU</name>
<accession>A0A9X3AFZ1</accession>
<dbReference type="EMBL" id="JANYMP010000010">
    <property type="protein sequence ID" value="MCS7479372.1"/>
    <property type="molecule type" value="Genomic_DNA"/>
</dbReference>
<feature type="region of interest" description="Disordered" evidence="1">
    <location>
        <begin position="1"/>
        <end position="26"/>
    </location>
</feature>
<organism evidence="2 3">
    <name type="scientific">Umezawaea endophytica</name>
    <dbReference type="NCBI Taxonomy" id="1654476"/>
    <lineage>
        <taxon>Bacteria</taxon>
        <taxon>Bacillati</taxon>
        <taxon>Actinomycetota</taxon>
        <taxon>Actinomycetes</taxon>
        <taxon>Pseudonocardiales</taxon>
        <taxon>Pseudonocardiaceae</taxon>
        <taxon>Umezawaea</taxon>
    </lineage>
</organism>
<dbReference type="Proteomes" id="UP001141259">
    <property type="component" value="Unassembled WGS sequence"/>
</dbReference>
<proteinExistence type="predicted"/>
<sequence length="231" mass="23593">MPAGFFTDKSGKVRPLSGKKKKKKGGGGTVVVAGVLALGMVGYGGGGALMGSGGGGGGAGGGASPAVDLRVRKAEGQKSARKGDSADAWRRMGVRELRREGRRQVECLTASHGRVREFLARVPCASLDRIIVAVGDDVGTSAVVSVAWVGFRRAADVRDFKSVIDVDGSGDVRPLGSALLGLADIAFTGRYYGSDVQGTSLTVAEAENATGAFDPEALDALAEVAAYLPRP</sequence>
<keyword evidence="3" id="KW-1185">Reference proteome</keyword>
<evidence type="ECO:0000313" key="2">
    <source>
        <dbReference type="EMBL" id="MCS7479372.1"/>
    </source>
</evidence>
<evidence type="ECO:0000313" key="3">
    <source>
        <dbReference type="Proteomes" id="UP001141259"/>
    </source>
</evidence>
<evidence type="ECO:0000256" key="1">
    <source>
        <dbReference type="SAM" id="MobiDB-lite"/>
    </source>
</evidence>